<dbReference type="EMBL" id="BAAAUV010000007">
    <property type="protein sequence ID" value="GAA3213342.1"/>
    <property type="molecule type" value="Genomic_DNA"/>
</dbReference>
<accession>A0ABP6Q9Y9</accession>
<evidence type="ECO:0000259" key="2">
    <source>
        <dbReference type="Pfam" id="PF01337"/>
    </source>
</evidence>
<comment type="similarity">
    <text evidence="1">Belongs to the barstar family.</text>
</comment>
<protein>
    <recommendedName>
        <fullName evidence="2">Barstar (barnase inhibitor) domain-containing protein</fullName>
    </recommendedName>
</protein>
<dbReference type="Pfam" id="PF01337">
    <property type="entry name" value="Barstar"/>
    <property type="match status" value="1"/>
</dbReference>
<evidence type="ECO:0000313" key="4">
    <source>
        <dbReference type="Proteomes" id="UP001501237"/>
    </source>
</evidence>
<proteinExistence type="inferred from homology"/>
<sequence length="181" mass="20051">MHGLEELIAGRVTPGVYRWEIEPDELFRTAKKPSGLTRTPEGRLALPLAMGGGHADVEMPPWLRDAEDTGWEVFGIGPARTKEDFLAAAGEILEFPDYYGQNWDAFYDLLTDMDWLPADKGYLVVWPGWKELADADRPAFETALEIFADAADAWSESETPMIVLLPGGDGDGAIKDLERLP</sequence>
<dbReference type="InterPro" id="IPR035905">
    <property type="entry name" value="Barstar-like_sf"/>
</dbReference>
<comment type="caution">
    <text evidence="3">The sequence shown here is derived from an EMBL/GenBank/DDBJ whole genome shotgun (WGS) entry which is preliminary data.</text>
</comment>
<dbReference type="RefSeq" id="WP_344828984.1">
    <property type="nucleotide sequence ID" value="NZ_BAAAUV010000007.1"/>
</dbReference>
<keyword evidence="4" id="KW-1185">Reference proteome</keyword>
<name>A0ABP6Q9Y9_9ACTN</name>
<dbReference type="InterPro" id="IPR000468">
    <property type="entry name" value="Barstar"/>
</dbReference>
<gene>
    <name evidence="3" type="ORF">GCM10010468_33230</name>
</gene>
<reference evidence="4" key="1">
    <citation type="journal article" date="2019" name="Int. J. Syst. Evol. Microbiol.">
        <title>The Global Catalogue of Microorganisms (GCM) 10K type strain sequencing project: providing services to taxonomists for standard genome sequencing and annotation.</title>
        <authorList>
            <consortium name="The Broad Institute Genomics Platform"/>
            <consortium name="The Broad Institute Genome Sequencing Center for Infectious Disease"/>
            <person name="Wu L."/>
            <person name="Ma J."/>
        </authorList>
    </citation>
    <scope>NUCLEOTIDE SEQUENCE [LARGE SCALE GENOMIC DNA]</scope>
    <source>
        <strain evidence="4">JCM 9377</strain>
    </source>
</reference>
<dbReference type="SUPFAM" id="SSF52038">
    <property type="entry name" value="Barstar-related"/>
    <property type="match status" value="1"/>
</dbReference>
<dbReference type="Proteomes" id="UP001501237">
    <property type="component" value="Unassembled WGS sequence"/>
</dbReference>
<dbReference type="CDD" id="cd05141">
    <property type="entry name" value="Barstar_evA4336-like"/>
    <property type="match status" value="1"/>
</dbReference>
<evidence type="ECO:0000313" key="3">
    <source>
        <dbReference type="EMBL" id="GAA3213342.1"/>
    </source>
</evidence>
<evidence type="ECO:0000256" key="1">
    <source>
        <dbReference type="ARBA" id="ARBA00006845"/>
    </source>
</evidence>
<feature type="domain" description="Barstar (barnase inhibitor)" evidence="2">
    <location>
        <begin position="79"/>
        <end position="165"/>
    </location>
</feature>
<dbReference type="Gene3D" id="3.30.370.10">
    <property type="entry name" value="Barstar-like"/>
    <property type="match status" value="1"/>
</dbReference>
<organism evidence="3 4">
    <name type="scientific">Actinocorallia longicatena</name>
    <dbReference type="NCBI Taxonomy" id="111803"/>
    <lineage>
        <taxon>Bacteria</taxon>
        <taxon>Bacillati</taxon>
        <taxon>Actinomycetota</taxon>
        <taxon>Actinomycetes</taxon>
        <taxon>Streptosporangiales</taxon>
        <taxon>Thermomonosporaceae</taxon>
        <taxon>Actinocorallia</taxon>
    </lineage>
</organism>